<dbReference type="EMBL" id="JAAAIN010001419">
    <property type="protein sequence ID" value="KAG0303264.1"/>
    <property type="molecule type" value="Genomic_DNA"/>
</dbReference>
<proteinExistence type="predicted"/>
<keyword evidence="2" id="KW-1185">Reference proteome</keyword>
<dbReference type="Proteomes" id="UP000823405">
    <property type="component" value="Unassembled WGS sequence"/>
</dbReference>
<evidence type="ECO:0000313" key="2">
    <source>
        <dbReference type="Proteomes" id="UP000823405"/>
    </source>
</evidence>
<comment type="caution">
    <text evidence="1">The sequence shown here is derived from an EMBL/GenBank/DDBJ whole genome shotgun (WGS) entry which is preliminary data.</text>
</comment>
<sequence length="113" mass="12799">MALFPGVCATWRRAIIKIFDQVELKRHWNVREVLNKTNLQATVISTLQAFGFFRLLNMDHCQWNLILQNIMFASLEDVRIESSWPADGAVTGHRGSPPAAMVAKSLEITSCRV</sequence>
<organism evidence="1 2">
    <name type="scientific">Linnemannia gamsii</name>
    <dbReference type="NCBI Taxonomy" id="64522"/>
    <lineage>
        <taxon>Eukaryota</taxon>
        <taxon>Fungi</taxon>
        <taxon>Fungi incertae sedis</taxon>
        <taxon>Mucoromycota</taxon>
        <taxon>Mortierellomycotina</taxon>
        <taxon>Mortierellomycetes</taxon>
        <taxon>Mortierellales</taxon>
        <taxon>Mortierellaceae</taxon>
        <taxon>Linnemannia</taxon>
    </lineage>
</organism>
<name>A0A9P6UIX0_9FUNG</name>
<gene>
    <name evidence="1" type="ORF">BGZ97_001975</name>
</gene>
<dbReference type="AlphaFoldDB" id="A0A9P6UIX0"/>
<protein>
    <submittedName>
        <fullName evidence="1">Uncharacterized protein</fullName>
    </submittedName>
</protein>
<reference evidence="1" key="1">
    <citation type="journal article" date="2020" name="Fungal Divers.">
        <title>Resolving the Mortierellaceae phylogeny through synthesis of multi-gene phylogenetics and phylogenomics.</title>
        <authorList>
            <person name="Vandepol N."/>
            <person name="Liber J."/>
            <person name="Desiro A."/>
            <person name="Na H."/>
            <person name="Kennedy M."/>
            <person name="Barry K."/>
            <person name="Grigoriev I.V."/>
            <person name="Miller A.N."/>
            <person name="O'Donnell K."/>
            <person name="Stajich J.E."/>
            <person name="Bonito G."/>
        </authorList>
    </citation>
    <scope>NUCLEOTIDE SEQUENCE</scope>
    <source>
        <strain evidence="1">NVP60</strain>
    </source>
</reference>
<evidence type="ECO:0000313" key="1">
    <source>
        <dbReference type="EMBL" id="KAG0303264.1"/>
    </source>
</evidence>
<accession>A0A9P6UIX0</accession>